<reference evidence="1" key="1">
    <citation type="journal article" date="2021" name="PeerJ">
        <title>Extensive microbial diversity within the chicken gut microbiome revealed by metagenomics and culture.</title>
        <authorList>
            <person name="Gilroy R."/>
            <person name="Ravi A."/>
            <person name="Getino M."/>
            <person name="Pursley I."/>
            <person name="Horton D.L."/>
            <person name="Alikhan N.F."/>
            <person name="Baker D."/>
            <person name="Gharbi K."/>
            <person name="Hall N."/>
            <person name="Watson M."/>
            <person name="Adriaenssens E.M."/>
            <person name="Foster-Nyarko E."/>
            <person name="Jarju S."/>
            <person name="Secka A."/>
            <person name="Antonio M."/>
            <person name="Oren A."/>
            <person name="Chaudhuri R.R."/>
            <person name="La Ragione R."/>
            <person name="Hildebrand F."/>
            <person name="Pallen M.J."/>
        </authorList>
    </citation>
    <scope>NUCLEOTIDE SEQUENCE</scope>
    <source>
        <strain evidence="1">5933</strain>
    </source>
</reference>
<sequence length="368" mass="42521">MTVLDDKDFRATLMSKDTPIANIRGRRIEPIEEHLLPLQLQRMGDMETWLSMRAIDEHRVNSRLLKKVLRLEEKDDISTALKFNGATITDTYWVRPWDSSLCWDQVRFAANYFDTLALRGDLSVFSQRPSRTPELTNIGSFEKCWRLENGEWWMYKAGNENEYFSELFIEQLGRQLGFPMAHYEFSDGYIKTRDFTDNATVNFEPAFGLVEDNEDYVYNYRVFQNISQDLADQYFEIILMDAICLNADRHTGNYGVLRNPDTGEILGMAPNFDNNIALISRGYYSAPRKPDIFGDDLCTLQKETNAAGLYAARHPLPVVTPEMIDRAYEATGMQADLNYLHQFVMTGYQQTPIASIARALDHQPFLEM</sequence>
<evidence type="ECO:0008006" key="3">
    <source>
        <dbReference type="Google" id="ProtNLM"/>
    </source>
</evidence>
<organism evidence="1 2">
    <name type="scientific">Candidatus Ruthenibacterium merdavium</name>
    <dbReference type="NCBI Taxonomy" id="2838752"/>
    <lineage>
        <taxon>Bacteria</taxon>
        <taxon>Bacillati</taxon>
        <taxon>Bacillota</taxon>
        <taxon>Clostridia</taxon>
        <taxon>Eubacteriales</taxon>
        <taxon>Oscillospiraceae</taxon>
        <taxon>Ruthenibacterium</taxon>
    </lineage>
</organism>
<dbReference type="AlphaFoldDB" id="A0A9D2TK87"/>
<name>A0A9D2TK87_9FIRM</name>
<comment type="caution">
    <text evidence="1">The sequence shown here is derived from an EMBL/GenBank/DDBJ whole genome shotgun (WGS) entry which is preliminary data.</text>
</comment>
<gene>
    <name evidence="1" type="ORF">H9698_02125</name>
</gene>
<evidence type="ECO:0000313" key="1">
    <source>
        <dbReference type="EMBL" id="HJC71577.1"/>
    </source>
</evidence>
<dbReference type="Gene3D" id="1.10.1070.20">
    <property type="match status" value="1"/>
</dbReference>
<protein>
    <recommendedName>
        <fullName evidence="3">HipA-like C-terminal domain-containing protein</fullName>
    </recommendedName>
</protein>
<proteinExistence type="predicted"/>
<reference evidence="1" key="2">
    <citation type="submission" date="2021-04" db="EMBL/GenBank/DDBJ databases">
        <authorList>
            <person name="Gilroy R."/>
        </authorList>
    </citation>
    <scope>NUCLEOTIDE SEQUENCE</scope>
    <source>
        <strain evidence="1">5933</strain>
    </source>
</reference>
<accession>A0A9D2TK87</accession>
<dbReference type="Proteomes" id="UP000823918">
    <property type="component" value="Unassembled WGS sequence"/>
</dbReference>
<evidence type="ECO:0000313" key="2">
    <source>
        <dbReference type="Proteomes" id="UP000823918"/>
    </source>
</evidence>
<dbReference type="EMBL" id="DWWA01000012">
    <property type="protein sequence ID" value="HJC71577.1"/>
    <property type="molecule type" value="Genomic_DNA"/>
</dbReference>